<keyword evidence="3" id="KW-1185">Reference proteome</keyword>
<name>A0ABY2VZE5_9GAMM</name>
<proteinExistence type="predicted"/>
<feature type="transmembrane region" description="Helical" evidence="1">
    <location>
        <begin position="167"/>
        <end position="186"/>
    </location>
</feature>
<keyword evidence="1" id="KW-0472">Membrane</keyword>
<feature type="transmembrane region" description="Helical" evidence="1">
    <location>
        <begin position="29"/>
        <end position="44"/>
    </location>
</feature>
<gene>
    <name evidence="2" type="ORF">CWC20_07555</name>
</gene>
<organism evidence="2 3">
    <name type="scientific">Pseudoalteromonas aurantia</name>
    <dbReference type="NCBI Taxonomy" id="43654"/>
    <lineage>
        <taxon>Bacteria</taxon>
        <taxon>Pseudomonadati</taxon>
        <taxon>Pseudomonadota</taxon>
        <taxon>Gammaproteobacteria</taxon>
        <taxon>Alteromonadales</taxon>
        <taxon>Pseudoalteromonadaceae</taxon>
        <taxon>Pseudoalteromonas</taxon>
    </lineage>
</organism>
<dbReference type="EMBL" id="PNBW01000034">
    <property type="protein sequence ID" value="TMO75808.1"/>
    <property type="molecule type" value="Genomic_DNA"/>
</dbReference>
<reference evidence="3" key="2">
    <citation type="submission" date="2019-06" db="EMBL/GenBank/DDBJ databases">
        <title>Co-occurence of chitin degradation, pigmentation and bioactivity in marine Pseudoalteromonas.</title>
        <authorList>
            <person name="Sonnenschein E.C."/>
            <person name="Bech P.K."/>
        </authorList>
    </citation>
    <scope>NUCLEOTIDE SEQUENCE [LARGE SCALE GENOMIC DNA]</scope>
    <source>
        <strain evidence="3">S3895</strain>
    </source>
</reference>
<comment type="caution">
    <text evidence="2">The sequence shown here is derived from an EMBL/GenBank/DDBJ whole genome shotgun (WGS) entry which is preliminary data.</text>
</comment>
<dbReference type="Proteomes" id="UP000307164">
    <property type="component" value="Unassembled WGS sequence"/>
</dbReference>
<accession>A0ABY2VZE5</accession>
<feature type="transmembrane region" description="Helical" evidence="1">
    <location>
        <begin position="83"/>
        <end position="106"/>
    </location>
</feature>
<evidence type="ECO:0000256" key="1">
    <source>
        <dbReference type="SAM" id="Phobius"/>
    </source>
</evidence>
<dbReference type="RefSeq" id="WP_138676368.1">
    <property type="nucleotide sequence ID" value="NZ_PNBW01000034.1"/>
</dbReference>
<feature type="transmembrane region" description="Helical" evidence="1">
    <location>
        <begin position="127"/>
        <end position="147"/>
    </location>
</feature>
<feature type="transmembrane region" description="Helical" evidence="1">
    <location>
        <begin position="51"/>
        <end position="71"/>
    </location>
</feature>
<keyword evidence="1" id="KW-0812">Transmembrane</keyword>
<sequence>MKNSTIILITFILMSIVYSIVGSIEKANLLYAASIIFVAGYGILKKEINITHIALIFFTIYSFEYFIIEIFTEKLKEIGMSKIFIANIHFGFQITSSLIATVILIFRVQLSRLITKSEEVSLTLFDGITPWIYIYMTLISTLTAVEYNLDYFFDFKYFSFVYDYYEVFIHISMSAVISTLLSMLICHEKDLKKQTKNIE</sequence>
<reference evidence="2 3" key="1">
    <citation type="submission" date="2018-01" db="EMBL/GenBank/DDBJ databases">
        <authorList>
            <person name="Paulsen S."/>
            <person name="Gram L.K."/>
        </authorList>
    </citation>
    <scope>NUCLEOTIDE SEQUENCE [LARGE SCALE GENOMIC DNA]</scope>
    <source>
        <strain evidence="2 3">S3895</strain>
    </source>
</reference>
<protein>
    <submittedName>
        <fullName evidence="2">Uncharacterized protein</fullName>
    </submittedName>
</protein>
<evidence type="ECO:0000313" key="2">
    <source>
        <dbReference type="EMBL" id="TMO75808.1"/>
    </source>
</evidence>
<keyword evidence="1" id="KW-1133">Transmembrane helix</keyword>
<evidence type="ECO:0000313" key="3">
    <source>
        <dbReference type="Proteomes" id="UP000307164"/>
    </source>
</evidence>